<proteinExistence type="predicted"/>
<feature type="signal peptide" evidence="1">
    <location>
        <begin position="1"/>
        <end position="18"/>
    </location>
</feature>
<dbReference type="AlphaFoldDB" id="A0A841H617"/>
<keyword evidence="1" id="KW-0732">Signal</keyword>
<reference evidence="3 4" key="1">
    <citation type="submission" date="2020-08" db="EMBL/GenBank/DDBJ databases">
        <title>Genomic Encyclopedia of Type Strains, Phase IV (KMG-IV): sequencing the most valuable type-strain genomes for metagenomic binning, comparative biology and taxonomic classification.</title>
        <authorList>
            <person name="Goeker M."/>
        </authorList>
    </citation>
    <scope>NUCLEOTIDE SEQUENCE [LARGE SCALE GENOMIC DNA]</scope>
    <source>
        <strain evidence="3 4">DSM 29007</strain>
    </source>
</reference>
<evidence type="ECO:0000313" key="3">
    <source>
        <dbReference type="EMBL" id="MBB6073372.1"/>
    </source>
</evidence>
<dbReference type="InterPro" id="IPR025491">
    <property type="entry name" value="DUF4382"/>
</dbReference>
<name>A0A841H617_9BACT</name>
<dbReference type="PROSITE" id="PS51257">
    <property type="entry name" value="PROKAR_LIPOPROTEIN"/>
    <property type="match status" value="1"/>
</dbReference>
<protein>
    <recommendedName>
        <fullName evidence="2">DUF4382 domain-containing protein</fullName>
    </recommendedName>
</protein>
<dbReference type="RefSeq" id="WP_170033085.1">
    <property type="nucleotide sequence ID" value="NZ_JABDTL010000001.1"/>
</dbReference>
<feature type="domain" description="DUF4382" evidence="2">
    <location>
        <begin position="28"/>
        <end position="197"/>
    </location>
</feature>
<keyword evidence="4" id="KW-1185">Reference proteome</keyword>
<evidence type="ECO:0000313" key="4">
    <source>
        <dbReference type="Proteomes" id="UP000582837"/>
    </source>
</evidence>
<dbReference type="EMBL" id="JACHIA010000023">
    <property type="protein sequence ID" value="MBB6073372.1"/>
    <property type="molecule type" value="Genomic_DNA"/>
</dbReference>
<gene>
    <name evidence="3" type="ORF">HNQ61_005039</name>
</gene>
<comment type="caution">
    <text evidence="3">The sequence shown here is derived from an EMBL/GenBank/DDBJ whole genome shotgun (WGS) entry which is preliminary data.</text>
</comment>
<dbReference type="Proteomes" id="UP000582837">
    <property type="component" value="Unassembled WGS sequence"/>
</dbReference>
<evidence type="ECO:0000256" key="1">
    <source>
        <dbReference type="SAM" id="SignalP"/>
    </source>
</evidence>
<dbReference type="Pfam" id="PF14321">
    <property type="entry name" value="DUF4382"/>
    <property type="match status" value="1"/>
</dbReference>
<evidence type="ECO:0000259" key="2">
    <source>
        <dbReference type="Pfam" id="PF14321"/>
    </source>
</evidence>
<feature type="chain" id="PRO_5033041939" description="DUF4382 domain-containing protein" evidence="1">
    <location>
        <begin position="19"/>
        <end position="317"/>
    </location>
</feature>
<organism evidence="3 4">
    <name type="scientific">Longimicrobium terrae</name>
    <dbReference type="NCBI Taxonomy" id="1639882"/>
    <lineage>
        <taxon>Bacteria</taxon>
        <taxon>Pseudomonadati</taxon>
        <taxon>Gemmatimonadota</taxon>
        <taxon>Longimicrobiia</taxon>
        <taxon>Longimicrobiales</taxon>
        <taxon>Longimicrobiaceae</taxon>
        <taxon>Longimicrobium</taxon>
    </lineage>
</organism>
<accession>A0A841H617</accession>
<sequence length="317" mass="31721">MTSHTRLLLPLLAAAALAACDGGTSSDQARVSIRLTDAPADVREAWVRIDRIYLQGGESTDSATAGQGGRVDLTAGRSEWVNLLTLSGGRTADLVSGATVPAGRYSELRFVVCEAYVVTNDGAVFASSGAQLPAGVAASAGRLNIPSACSSGVKVKFPSGDGAVNLENESALLTVDFDVSQSLVQQGRGPGHWTLHPVLRATSVGFAGGIAGTVATAPGVTLPACGGAAVPVTVFSPVAVAGTDSVSTIVGTDGRYRITAGAGTYAMGYRPTLGYTNGDTLNLTATVSAPSVTVTSGGTAAADYSITAAICKVRAGA</sequence>